<dbReference type="Proteomes" id="UP000652074">
    <property type="component" value="Unassembled WGS sequence"/>
</dbReference>
<dbReference type="InterPro" id="IPR004096">
    <property type="entry name" value="V4R"/>
</dbReference>
<evidence type="ECO:0000313" key="3">
    <source>
        <dbReference type="Proteomes" id="UP000652074"/>
    </source>
</evidence>
<dbReference type="SUPFAM" id="SSF111126">
    <property type="entry name" value="Ligand-binding domain in the NO signalling and Golgi transport"/>
    <property type="match status" value="1"/>
</dbReference>
<evidence type="ECO:0000259" key="1">
    <source>
        <dbReference type="SMART" id="SM00989"/>
    </source>
</evidence>
<dbReference type="EMBL" id="WTVR01000003">
    <property type="protein sequence ID" value="NMF87314.1"/>
    <property type="molecule type" value="Genomic_DNA"/>
</dbReference>
<evidence type="ECO:0000313" key="2">
    <source>
        <dbReference type="EMBL" id="NMF87314.1"/>
    </source>
</evidence>
<keyword evidence="3" id="KW-1185">Reference proteome</keyword>
<dbReference type="Pfam" id="PF19367">
    <property type="entry name" value="DUF5943"/>
    <property type="match status" value="1"/>
</dbReference>
<dbReference type="InterPro" id="IPR045987">
    <property type="entry name" value="DUF5943"/>
</dbReference>
<dbReference type="SMART" id="SM00989">
    <property type="entry name" value="V4R"/>
    <property type="match status" value="1"/>
</dbReference>
<accession>A0ABX1MMF4</accession>
<dbReference type="RefSeq" id="WP_169204750.1">
    <property type="nucleotide sequence ID" value="NZ_CP059560.1"/>
</dbReference>
<protein>
    <submittedName>
        <fullName evidence="2">4-vinyl reductase</fullName>
    </submittedName>
</protein>
<name>A0ABX1MMF4_9RHOO</name>
<dbReference type="PANTHER" id="PTHR35090:SF1">
    <property type="entry name" value="SLR0144 PROTEIN"/>
    <property type="match status" value="1"/>
</dbReference>
<reference evidence="2 3" key="1">
    <citation type="submission" date="2019-12" db="EMBL/GenBank/DDBJ databases">
        <title>Comparative genomics gives insights into the taxonomy of the Azoarcus-Aromatoleum group and reveals separate origins of nif in the plant-associated Azoarcus and non-plant-associated Aromatoleum sub-groups.</title>
        <authorList>
            <person name="Lafos M."/>
            <person name="Maluk M."/>
            <person name="Batista M."/>
            <person name="Junghare M."/>
            <person name="Carmona M."/>
            <person name="Faoro H."/>
            <person name="Cruz L.M."/>
            <person name="Battistoni F."/>
            <person name="De Souza E."/>
            <person name="Pedrosa F."/>
            <person name="Chen W.-M."/>
            <person name="Poole P.S."/>
            <person name="Dixon R.A."/>
            <person name="James E.K."/>
        </authorList>
    </citation>
    <scope>NUCLEOTIDE SEQUENCE [LARGE SCALE GENOMIC DNA]</scope>
    <source>
        <strain evidence="2 3">ToN1</strain>
    </source>
</reference>
<organism evidence="2 3">
    <name type="scientific">Aromatoleum petrolei</name>
    <dbReference type="NCBI Taxonomy" id="76116"/>
    <lineage>
        <taxon>Bacteria</taxon>
        <taxon>Pseudomonadati</taxon>
        <taxon>Pseudomonadota</taxon>
        <taxon>Betaproteobacteria</taxon>
        <taxon>Rhodocyclales</taxon>
        <taxon>Rhodocyclaceae</taxon>
        <taxon>Aromatoleum</taxon>
    </lineage>
</organism>
<sequence length="173" mass="19085">MSAGQDQDDDGRAEGEYESIRLAARSFCLDTLQDLETGMGDESYGDILYHASYKSAGHWCEKEAFAHGLAGVELFEHYLERLSARGWGRFSLAEADFRTGTADVRLDHSTLVLSQAEACAARTCYMFAGWFAGMMDWIGENAGKPLSTVCCETQCGADGFDHCIFAIRPRLLN</sequence>
<feature type="domain" description="4-vinyl reductase 4VR" evidence="1">
    <location>
        <begin position="105"/>
        <end position="169"/>
    </location>
</feature>
<dbReference type="PANTHER" id="PTHR35090">
    <property type="entry name" value="DNA-DIRECTED RNA POLYMERASE SUBUNIT I"/>
    <property type="match status" value="1"/>
</dbReference>
<dbReference type="Gene3D" id="3.30.1380.20">
    <property type="entry name" value="Trafficking protein particle complex subunit 3"/>
    <property type="match status" value="1"/>
</dbReference>
<proteinExistence type="predicted"/>
<dbReference type="InterPro" id="IPR024096">
    <property type="entry name" value="NO_sig/Golgi_transp_ligand-bd"/>
</dbReference>
<comment type="caution">
    <text evidence="2">The sequence shown here is derived from an EMBL/GenBank/DDBJ whole genome shotgun (WGS) entry which is preliminary data.</text>
</comment>
<gene>
    <name evidence="2" type="ORF">GPA26_02355</name>
</gene>